<evidence type="ECO:0000256" key="1">
    <source>
        <dbReference type="SAM" id="MobiDB-lite"/>
    </source>
</evidence>
<dbReference type="InParanoid" id="C7Z6A0"/>
<dbReference type="KEGG" id="nhe:NECHADRAFT_32302"/>
<dbReference type="VEuPathDB" id="FungiDB:NECHADRAFT_32302"/>
<keyword evidence="3" id="KW-1185">Reference proteome</keyword>
<gene>
    <name evidence="2" type="ORF">NECHADRAFT_32302</name>
</gene>
<dbReference type="OrthoDB" id="4583914at2759"/>
<evidence type="ECO:0000313" key="3">
    <source>
        <dbReference type="Proteomes" id="UP000005206"/>
    </source>
</evidence>
<dbReference type="Proteomes" id="UP000005206">
    <property type="component" value="Chromosome 2"/>
</dbReference>
<evidence type="ECO:0000313" key="2">
    <source>
        <dbReference type="EMBL" id="EEU40662.1"/>
    </source>
</evidence>
<dbReference type="EMBL" id="GG698910">
    <property type="protein sequence ID" value="EEU40662.1"/>
    <property type="molecule type" value="Genomic_DNA"/>
</dbReference>
<feature type="non-terminal residue" evidence="2">
    <location>
        <position position="261"/>
    </location>
</feature>
<feature type="non-terminal residue" evidence="2">
    <location>
        <position position="1"/>
    </location>
</feature>
<reference evidence="2 3" key="1">
    <citation type="journal article" date="2009" name="PLoS Genet.">
        <title>The genome of Nectria haematococca: contribution of supernumerary chromosomes to gene expansion.</title>
        <authorList>
            <person name="Coleman J.J."/>
            <person name="Rounsley S.D."/>
            <person name="Rodriguez-Carres M."/>
            <person name="Kuo A."/>
            <person name="Wasmann C.C."/>
            <person name="Grimwood J."/>
            <person name="Schmutz J."/>
            <person name="Taga M."/>
            <person name="White G.J."/>
            <person name="Zhou S."/>
            <person name="Schwartz D.C."/>
            <person name="Freitag M."/>
            <person name="Ma L.J."/>
            <person name="Danchin E.G."/>
            <person name="Henrissat B."/>
            <person name="Coutinho P.M."/>
            <person name="Nelson D.R."/>
            <person name="Straney D."/>
            <person name="Napoli C.A."/>
            <person name="Barker B.M."/>
            <person name="Gribskov M."/>
            <person name="Rep M."/>
            <person name="Kroken S."/>
            <person name="Molnar I."/>
            <person name="Rensing C."/>
            <person name="Kennell J.C."/>
            <person name="Zamora J."/>
            <person name="Farman M.L."/>
            <person name="Selker E.U."/>
            <person name="Salamov A."/>
            <person name="Shapiro H."/>
            <person name="Pangilinan J."/>
            <person name="Lindquist E."/>
            <person name="Lamers C."/>
            <person name="Grigoriev I.V."/>
            <person name="Geiser D.M."/>
            <person name="Covert S.F."/>
            <person name="Temporini E."/>
            <person name="Vanetten H.D."/>
        </authorList>
    </citation>
    <scope>NUCLEOTIDE SEQUENCE [LARGE SCALE GENOMIC DNA]</scope>
    <source>
        <strain evidence="3">ATCC MYA-4622 / CBS 123669 / FGSC 9596 / NRRL 45880 / 77-13-4</strain>
    </source>
</reference>
<organism evidence="2 3">
    <name type="scientific">Fusarium vanettenii (strain ATCC MYA-4622 / CBS 123669 / FGSC 9596 / NRRL 45880 / 77-13-4)</name>
    <name type="common">Fusarium solani subsp. pisi</name>
    <dbReference type="NCBI Taxonomy" id="660122"/>
    <lineage>
        <taxon>Eukaryota</taxon>
        <taxon>Fungi</taxon>
        <taxon>Dikarya</taxon>
        <taxon>Ascomycota</taxon>
        <taxon>Pezizomycotina</taxon>
        <taxon>Sordariomycetes</taxon>
        <taxon>Hypocreomycetidae</taxon>
        <taxon>Hypocreales</taxon>
        <taxon>Nectriaceae</taxon>
        <taxon>Fusarium</taxon>
        <taxon>Fusarium solani species complex</taxon>
        <taxon>Fusarium vanettenii</taxon>
    </lineage>
</organism>
<protein>
    <submittedName>
        <fullName evidence="2">Uncharacterized protein</fullName>
    </submittedName>
</protein>
<name>C7Z6A0_FUSV7</name>
<dbReference type="RefSeq" id="XP_003046375.1">
    <property type="nucleotide sequence ID" value="XM_003046329.1"/>
</dbReference>
<dbReference type="STRING" id="660122.C7Z6A0"/>
<dbReference type="HOGENOM" id="CLU_1067735_0_0_1"/>
<dbReference type="OMA" id="IHPHTLH"/>
<feature type="region of interest" description="Disordered" evidence="1">
    <location>
        <begin position="198"/>
        <end position="231"/>
    </location>
</feature>
<dbReference type="AlphaFoldDB" id="C7Z6A0"/>
<accession>C7Z6A0</accession>
<feature type="region of interest" description="Disordered" evidence="1">
    <location>
        <begin position="42"/>
        <end position="61"/>
    </location>
</feature>
<sequence>LFKGTPRECVVHLGPWEVQESKERRVIWQGANQNETLEHYFPSSEPSDLHPHTLHNRHRPYNDPADVERYITFQEPHRIRYINNEGVCMHDEFMDVKYEFSSAESSVQFQGDLRRKDLVDFYDTDVVWTNIHGRTNSFGNVRGVATLQRLKLWRDRLNGLYSLSIHQNNASRQYVNYNLEDFRAVTMPSDRAKKLRLEALHQDDDNGRRPVTENRRQLGRRGSEASESRLQRRPTDNIRYLAIQFSERTGNLPPLYQSYLL</sequence>
<proteinExistence type="predicted"/>
<dbReference type="GeneID" id="9668562"/>
<dbReference type="eggNOG" id="ENOG502T39V">
    <property type="taxonomic scope" value="Eukaryota"/>
</dbReference>